<keyword evidence="2" id="KW-1185">Reference proteome</keyword>
<comment type="caution">
    <text evidence="1">The sequence shown here is derived from an EMBL/GenBank/DDBJ whole genome shotgun (WGS) entry which is preliminary data.</text>
</comment>
<dbReference type="Proteomes" id="UP000436006">
    <property type="component" value="Unassembled WGS sequence"/>
</dbReference>
<evidence type="ECO:0000313" key="2">
    <source>
        <dbReference type="Proteomes" id="UP000436006"/>
    </source>
</evidence>
<organism evidence="1 2">
    <name type="scientific">Spirosoma arboris</name>
    <dbReference type="NCBI Taxonomy" id="2682092"/>
    <lineage>
        <taxon>Bacteria</taxon>
        <taxon>Pseudomonadati</taxon>
        <taxon>Bacteroidota</taxon>
        <taxon>Cytophagia</taxon>
        <taxon>Cytophagales</taxon>
        <taxon>Cytophagaceae</taxon>
        <taxon>Spirosoma</taxon>
    </lineage>
</organism>
<accession>A0A7K1SHX8</accession>
<evidence type="ECO:0000313" key="1">
    <source>
        <dbReference type="EMBL" id="MVM33427.1"/>
    </source>
</evidence>
<dbReference type="AlphaFoldDB" id="A0A7K1SHX8"/>
<sequence length="223" mass="25886">MAHFPSSLQAKYSLESSDLYNKLDTVWLKELEQKEQEAQKNKPVDKSLSIIEELILSKKLREEKLCKAMLADMGIKKYRKFTLPTNEILEAIRNKKEIDGFNIANAVKNPKFRFYTSDSPLASLEISNTMASVIKDIKDSNIFMKRGRQKRQENADEYARNIHSIINEVTVHETFKSFREAANFLNDQKIPTPLNKRWQPRTLTLLNQRWEALGLSTLTPKPK</sequence>
<protein>
    <submittedName>
        <fullName evidence="1">Uncharacterized protein</fullName>
    </submittedName>
</protein>
<name>A0A7K1SHX8_9BACT</name>
<dbReference type="RefSeq" id="WP_157588146.1">
    <property type="nucleotide sequence ID" value="NZ_WPIN01000011.1"/>
</dbReference>
<reference evidence="1 2" key="1">
    <citation type="submission" date="2019-12" db="EMBL/GenBank/DDBJ databases">
        <title>Spirosoma sp. HMF4905 genome sequencing and assembly.</title>
        <authorList>
            <person name="Kang H."/>
            <person name="Cha I."/>
            <person name="Kim H."/>
            <person name="Joh K."/>
        </authorList>
    </citation>
    <scope>NUCLEOTIDE SEQUENCE [LARGE SCALE GENOMIC DNA]</scope>
    <source>
        <strain evidence="1 2">HMF4905</strain>
    </source>
</reference>
<gene>
    <name evidence="1" type="ORF">GO755_25545</name>
</gene>
<dbReference type="EMBL" id="WPIN01000011">
    <property type="protein sequence ID" value="MVM33427.1"/>
    <property type="molecule type" value="Genomic_DNA"/>
</dbReference>
<proteinExistence type="predicted"/>